<dbReference type="InterPro" id="IPR008972">
    <property type="entry name" value="Cupredoxin"/>
</dbReference>
<gene>
    <name evidence="3" type="ORF">HNQ41_000499</name>
</gene>
<proteinExistence type="predicted"/>
<name>A0A840QLV7_9BACI</name>
<keyword evidence="2" id="KW-0732">Signal</keyword>
<keyword evidence="4" id="KW-1185">Reference proteome</keyword>
<reference evidence="3 4" key="1">
    <citation type="submission" date="2020-08" db="EMBL/GenBank/DDBJ databases">
        <title>Genomic Encyclopedia of Type Strains, Phase IV (KMG-IV): sequencing the most valuable type-strain genomes for metagenomic binning, comparative biology and taxonomic classification.</title>
        <authorList>
            <person name="Goeker M."/>
        </authorList>
    </citation>
    <scope>NUCLEOTIDE SEQUENCE [LARGE SCALE GENOMIC DNA]</scope>
    <source>
        <strain evidence="3 4">DSM 24696</strain>
    </source>
</reference>
<dbReference type="RefSeq" id="WP_184662841.1">
    <property type="nucleotide sequence ID" value="NZ_JACHHB010000002.1"/>
</dbReference>
<evidence type="ECO:0000313" key="4">
    <source>
        <dbReference type="Proteomes" id="UP000551878"/>
    </source>
</evidence>
<protein>
    <submittedName>
        <fullName evidence="3">Cytochrome c oxidase subunit 2</fullName>
    </submittedName>
</protein>
<feature type="region of interest" description="Disordered" evidence="1">
    <location>
        <begin position="21"/>
        <end position="55"/>
    </location>
</feature>
<dbReference type="Proteomes" id="UP000551878">
    <property type="component" value="Unassembled WGS sequence"/>
</dbReference>
<sequence length="135" mass="14444">MKKLFSSVIFGSMLVLAACGGEEPAEEENGADNDEAVAEEEEAENSEEEAAASEIDIVATDWDFDQETYTVEEGEVTVNLINEEGHHGIVIEGTDIDIEGDGSQTAELEAGEYEIVCSIPCGEGHDDMVSTLVVE</sequence>
<accession>A0A840QLV7</accession>
<feature type="chain" id="PRO_5038384676" evidence="2">
    <location>
        <begin position="18"/>
        <end position="135"/>
    </location>
</feature>
<dbReference type="AlphaFoldDB" id="A0A840QLV7"/>
<dbReference type="PROSITE" id="PS51257">
    <property type="entry name" value="PROKAR_LIPOPROTEIN"/>
    <property type="match status" value="1"/>
</dbReference>
<evidence type="ECO:0000256" key="1">
    <source>
        <dbReference type="SAM" id="MobiDB-lite"/>
    </source>
</evidence>
<comment type="caution">
    <text evidence="3">The sequence shown here is derived from an EMBL/GenBank/DDBJ whole genome shotgun (WGS) entry which is preliminary data.</text>
</comment>
<feature type="signal peptide" evidence="2">
    <location>
        <begin position="1"/>
        <end position="17"/>
    </location>
</feature>
<feature type="compositionally biased region" description="Acidic residues" evidence="1">
    <location>
        <begin position="23"/>
        <end position="51"/>
    </location>
</feature>
<evidence type="ECO:0000256" key="2">
    <source>
        <dbReference type="SAM" id="SignalP"/>
    </source>
</evidence>
<dbReference type="Gene3D" id="2.60.40.420">
    <property type="entry name" value="Cupredoxins - blue copper proteins"/>
    <property type="match status" value="1"/>
</dbReference>
<dbReference type="EMBL" id="JACHHB010000002">
    <property type="protein sequence ID" value="MBB5172355.1"/>
    <property type="molecule type" value="Genomic_DNA"/>
</dbReference>
<organism evidence="3 4">
    <name type="scientific">Texcoconibacillus texcoconensis</name>
    <dbReference type="NCBI Taxonomy" id="1095777"/>
    <lineage>
        <taxon>Bacteria</taxon>
        <taxon>Bacillati</taxon>
        <taxon>Bacillota</taxon>
        <taxon>Bacilli</taxon>
        <taxon>Bacillales</taxon>
        <taxon>Bacillaceae</taxon>
        <taxon>Texcoconibacillus</taxon>
    </lineage>
</organism>
<evidence type="ECO:0000313" key="3">
    <source>
        <dbReference type="EMBL" id="MBB5172355.1"/>
    </source>
</evidence>
<dbReference type="SUPFAM" id="SSF49503">
    <property type="entry name" value="Cupredoxins"/>
    <property type="match status" value="1"/>
</dbReference>